<keyword evidence="7" id="KW-1185">Reference proteome</keyword>
<dbReference type="InterPro" id="IPR050109">
    <property type="entry name" value="HTH-type_TetR-like_transc_reg"/>
</dbReference>
<organism evidence="6 7">
    <name type="scientific">Novosphingobium ovatum</name>
    <dbReference type="NCBI Taxonomy" id="1908523"/>
    <lineage>
        <taxon>Bacteria</taxon>
        <taxon>Pseudomonadati</taxon>
        <taxon>Pseudomonadota</taxon>
        <taxon>Alphaproteobacteria</taxon>
        <taxon>Sphingomonadales</taxon>
        <taxon>Sphingomonadaceae</taxon>
        <taxon>Novosphingobium</taxon>
    </lineage>
</organism>
<evidence type="ECO:0000313" key="6">
    <source>
        <dbReference type="EMBL" id="NBC36619.1"/>
    </source>
</evidence>
<reference evidence="7" key="1">
    <citation type="submission" date="2020-01" db="EMBL/GenBank/DDBJ databases">
        <title>Sphingomonas sp. strain CSW-10.</title>
        <authorList>
            <person name="Chen W.-M."/>
        </authorList>
    </citation>
    <scope>NUCLEOTIDE SEQUENCE [LARGE SCALE GENOMIC DNA]</scope>
    <source>
        <strain evidence="7">FSY-8</strain>
    </source>
</reference>
<proteinExistence type="predicted"/>
<dbReference type="Gene3D" id="1.10.357.10">
    <property type="entry name" value="Tetracycline Repressor, domain 2"/>
    <property type="match status" value="1"/>
</dbReference>
<sequence length="204" mass="21542">MGRRSDHTRPQLSELILREGQAHLAQVGFAAFSAREVAKRVGYSIGTLYNVFGSYDGLMLAINGRTLTDWHDALAAALQAAPLDDPQARLHAAIRAYFDFATANRHVWTALYDFRLPPDAPMPADYAAKLAGLTGLVVAEVAAALPPARRDAAPALARSLLACVHGHCFFALNGTFALLGEDDPLGAALARVAEAIAAAQGPAA</sequence>
<dbReference type="Proteomes" id="UP000753724">
    <property type="component" value="Unassembled WGS sequence"/>
</dbReference>
<evidence type="ECO:0000259" key="5">
    <source>
        <dbReference type="PROSITE" id="PS50977"/>
    </source>
</evidence>
<feature type="DNA-binding region" description="H-T-H motif" evidence="4">
    <location>
        <begin position="33"/>
        <end position="52"/>
    </location>
</feature>
<dbReference type="PROSITE" id="PS50977">
    <property type="entry name" value="HTH_TETR_2"/>
    <property type="match status" value="1"/>
</dbReference>
<protein>
    <submittedName>
        <fullName evidence="6">TetR family transcriptional regulator</fullName>
    </submittedName>
</protein>
<evidence type="ECO:0000256" key="3">
    <source>
        <dbReference type="ARBA" id="ARBA00023163"/>
    </source>
</evidence>
<dbReference type="InterPro" id="IPR025996">
    <property type="entry name" value="MT1864/Rv1816-like_C"/>
</dbReference>
<dbReference type="EMBL" id="JAAAPO010000003">
    <property type="protein sequence ID" value="NBC36619.1"/>
    <property type="molecule type" value="Genomic_DNA"/>
</dbReference>
<dbReference type="RefSeq" id="WP_161717895.1">
    <property type="nucleotide sequence ID" value="NZ_JAAAPO010000003.1"/>
</dbReference>
<dbReference type="PANTHER" id="PTHR30055:SF146">
    <property type="entry name" value="HTH-TYPE TRANSCRIPTIONAL DUAL REGULATOR CECR"/>
    <property type="match status" value="1"/>
</dbReference>
<dbReference type="InterPro" id="IPR036271">
    <property type="entry name" value="Tet_transcr_reg_TetR-rel_C_sf"/>
</dbReference>
<accession>A0ABW9XDK9</accession>
<keyword evidence="1" id="KW-0805">Transcription regulation</keyword>
<keyword evidence="2 4" id="KW-0238">DNA-binding</keyword>
<dbReference type="SUPFAM" id="SSF48498">
    <property type="entry name" value="Tetracyclin repressor-like, C-terminal domain"/>
    <property type="match status" value="1"/>
</dbReference>
<feature type="domain" description="HTH tetR-type" evidence="5">
    <location>
        <begin position="10"/>
        <end position="70"/>
    </location>
</feature>
<dbReference type="InterPro" id="IPR009057">
    <property type="entry name" value="Homeodomain-like_sf"/>
</dbReference>
<evidence type="ECO:0000256" key="2">
    <source>
        <dbReference type="ARBA" id="ARBA00023125"/>
    </source>
</evidence>
<dbReference type="SUPFAM" id="SSF46689">
    <property type="entry name" value="Homeodomain-like"/>
    <property type="match status" value="1"/>
</dbReference>
<dbReference type="PANTHER" id="PTHR30055">
    <property type="entry name" value="HTH-TYPE TRANSCRIPTIONAL REGULATOR RUTR"/>
    <property type="match status" value="1"/>
</dbReference>
<keyword evidence="3" id="KW-0804">Transcription</keyword>
<evidence type="ECO:0000313" key="7">
    <source>
        <dbReference type="Proteomes" id="UP000753724"/>
    </source>
</evidence>
<dbReference type="Pfam" id="PF00440">
    <property type="entry name" value="TetR_N"/>
    <property type="match status" value="1"/>
</dbReference>
<dbReference type="Pfam" id="PF13305">
    <property type="entry name" value="TetR_C_33"/>
    <property type="match status" value="1"/>
</dbReference>
<evidence type="ECO:0000256" key="4">
    <source>
        <dbReference type="PROSITE-ProRule" id="PRU00335"/>
    </source>
</evidence>
<name>A0ABW9XDK9_9SPHN</name>
<evidence type="ECO:0000256" key="1">
    <source>
        <dbReference type="ARBA" id="ARBA00023015"/>
    </source>
</evidence>
<dbReference type="InterPro" id="IPR001647">
    <property type="entry name" value="HTH_TetR"/>
</dbReference>
<comment type="caution">
    <text evidence="6">The sequence shown here is derived from an EMBL/GenBank/DDBJ whole genome shotgun (WGS) entry which is preliminary data.</text>
</comment>
<gene>
    <name evidence="6" type="ORF">GTZ99_08620</name>
</gene>